<dbReference type="EMBL" id="JACHJU010000001">
    <property type="protein sequence ID" value="MBB4937398.1"/>
    <property type="molecule type" value="Genomic_DNA"/>
</dbReference>
<evidence type="ECO:0008006" key="3">
    <source>
        <dbReference type="Google" id="ProtNLM"/>
    </source>
</evidence>
<accession>A0A7W7RSI2</accession>
<evidence type="ECO:0000313" key="2">
    <source>
        <dbReference type="Proteomes" id="UP000534286"/>
    </source>
</evidence>
<dbReference type="Proteomes" id="UP000534286">
    <property type="component" value="Unassembled WGS sequence"/>
</dbReference>
<dbReference type="NCBIfam" id="NF038083">
    <property type="entry name" value="CU044_5270_fam"/>
    <property type="match status" value="1"/>
</dbReference>
<proteinExistence type="predicted"/>
<sequence length="390" mass="42046">MNLDDLARVHDDDLSGEPAGQASGAGAQTLLASIMSEPPGRGDRPRATWLRGPVPWLASAASVAATVLVVTMVAAPDEQRPAPPPAASPGAQPSARQMLLAAATAVTAVTKAPVSGEYWRTTTTWGMDAISPDRGYVIRRLFSKDEWLARRPGAQSWWVTQSLGAKPLTPEDQTAWRKAGSPTRWKYPMDVTGYAGVNSSEVLRADAEEKVASRLRGRWKGSGGSLTKGFLTWDEIRHIPGGERELRAYLEQRLTAQAKGGYGQDPRGRESALEEACMTIVFAMPVSPAVRASAYRILATMPKLKSLGRVKDPLGRMGEAFGYQVAPGSGRENAYEAVRVIDPTTGLPLAQSWTTTVKLADGRTAKTTSFTAYRRMGWTDAKPSLPAKRD</sequence>
<gene>
    <name evidence="1" type="ORF">FHR32_001703</name>
</gene>
<reference evidence="1 2" key="1">
    <citation type="submission" date="2020-08" db="EMBL/GenBank/DDBJ databases">
        <title>Sequencing the genomes of 1000 actinobacteria strains.</title>
        <authorList>
            <person name="Klenk H.-P."/>
        </authorList>
    </citation>
    <scope>NUCLEOTIDE SEQUENCE [LARGE SCALE GENOMIC DNA]</scope>
    <source>
        <strain evidence="1 2">DSM 43023</strain>
    </source>
</reference>
<evidence type="ECO:0000313" key="1">
    <source>
        <dbReference type="EMBL" id="MBB4937398.1"/>
    </source>
</evidence>
<protein>
    <recommendedName>
        <fullName evidence="3">CU044_5270 family protein</fullName>
    </recommendedName>
</protein>
<dbReference type="InterPro" id="IPR047789">
    <property type="entry name" value="CU044_5270-like"/>
</dbReference>
<name>A0A7W7RSI2_9ACTN</name>
<dbReference type="RefSeq" id="WP_184753779.1">
    <property type="nucleotide sequence ID" value="NZ_BAABEK010000029.1"/>
</dbReference>
<comment type="caution">
    <text evidence="1">The sequence shown here is derived from an EMBL/GenBank/DDBJ whole genome shotgun (WGS) entry which is preliminary data.</text>
</comment>
<keyword evidence="2" id="KW-1185">Reference proteome</keyword>
<organism evidence="1 2">
    <name type="scientific">Streptosporangium album</name>
    <dbReference type="NCBI Taxonomy" id="47479"/>
    <lineage>
        <taxon>Bacteria</taxon>
        <taxon>Bacillati</taxon>
        <taxon>Actinomycetota</taxon>
        <taxon>Actinomycetes</taxon>
        <taxon>Streptosporangiales</taxon>
        <taxon>Streptosporangiaceae</taxon>
        <taxon>Streptosporangium</taxon>
    </lineage>
</organism>
<dbReference type="AlphaFoldDB" id="A0A7W7RSI2"/>